<organism evidence="2 3">
    <name type="scientific">Prymnesium parvum</name>
    <name type="common">Toxic golden alga</name>
    <dbReference type="NCBI Taxonomy" id="97485"/>
    <lineage>
        <taxon>Eukaryota</taxon>
        <taxon>Haptista</taxon>
        <taxon>Haptophyta</taxon>
        <taxon>Prymnesiophyceae</taxon>
        <taxon>Prymnesiales</taxon>
        <taxon>Prymnesiaceae</taxon>
        <taxon>Prymnesium</taxon>
    </lineage>
</organism>
<sequence length="111" mass="11434">MAIVVLSRASIERRHRHATSPSDSRGPSDRAGPSSPLLRYHEPCNASTASAVSCASTCCMPLSLSQARGRLRPSVVVEGSGGEVGAFALVAPPLCGAVDSHIQGIPAWMPG</sequence>
<dbReference type="AlphaFoldDB" id="A0AB34IKC3"/>
<evidence type="ECO:0000313" key="3">
    <source>
        <dbReference type="Proteomes" id="UP001515480"/>
    </source>
</evidence>
<comment type="caution">
    <text evidence="2">The sequence shown here is derived from an EMBL/GenBank/DDBJ whole genome shotgun (WGS) entry which is preliminary data.</text>
</comment>
<gene>
    <name evidence="2" type="ORF">AB1Y20_012969</name>
</gene>
<accession>A0AB34IKC3</accession>
<dbReference type="EMBL" id="JBGBPQ010000023">
    <property type="protein sequence ID" value="KAL1500303.1"/>
    <property type="molecule type" value="Genomic_DNA"/>
</dbReference>
<evidence type="ECO:0000256" key="1">
    <source>
        <dbReference type="SAM" id="MobiDB-lite"/>
    </source>
</evidence>
<feature type="region of interest" description="Disordered" evidence="1">
    <location>
        <begin position="1"/>
        <end position="38"/>
    </location>
</feature>
<reference evidence="2 3" key="1">
    <citation type="journal article" date="2024" name="Science">
        <title>Giant polyketide synthase enzymes in the biosynthesis of giant marine polyether toxins.</title>
        <authorList>
            <person name="Fallon T.R."/>
            <person name="Shende V.V."/>
            <person name="Wierzbicki I.H."/>
            <person name="Pendleton A.L."/>
            <person name="Watervoot N.F."/>
            <person name="Auber R.P."/>
            <person name="Gonzalez D.J."/>
            <person name="Wisecaver J.H."/>
            <person name="Moore B.S."/>
        </authorList>
    </citation>
    <scope>NUCLEOTIDE SEQUENCE [LARGE SCALE GENOMIC DNA]</scope>
    <source>
        <strain evidence="2 3">12B1</strain>
    </source>
</reference>
<name>A0AB34IKC3_PRYPA</name>
<keyword evidence="3" id="KW-1185">Reference proteome</keyword>
<dbReference type="Proteomes" id="UP001515480">
    <property type="component" value="Unassembled WGS sequence"/>
</dbReference>
<evidence type="ECO:0000313" key="2">
    <source>
        <dbReference type="EMBL" id="KAL1500303.1"/>
    </source>
</evidence>
<proteinExistence type="predicted"/>
<protein>
    <submittedName>
        <fullName evidence="2">Uncharacterized protein</fullName>
    </submittedName>
</protein>